<evidence type="ECO:0000313" key="1">
    <source>
        <dbReference type="EMBL" id="KAE9981379.1"/>
    </source>
</evidence>
<sequence length="50" mass="5927">MYALKQLLVLALAGADKMGIRMDDMMFQQRKMRVLMRVDSFTMEEQEAER</sequence>
<protein>
    <submittedName>
        <fullName evidence="1">Uncharacterized protein</fullName>
    </submittedName>
</protein>
<organism evidence="1 2">
    <name type="scientific">Venturia inaequalis</name>
    <name type="common">Apple scab fungus</name>
    <dbReference type="NCBI Taxonomy" id="5025"/>
    <lineage>
        <taxon>Eukaryota</taxon>
        <taxon>Fungi</taxon>
        <taxon>Dikarya</taxon>
        <taxon>Ascomycota</taxon>
        <taxon>Pezizomycotina</taxon>
        <taxon>Dothideomycetes</taxon>
        <taxon>Pleosporomycetidae</taxon>
        <taxon>Venturiales</taxon>
        <taxon>Venturiaceae</taxon>
        <taxon>Venturia</taxon>
    </lineage>
</organism>
<proteinExistence type="predicted"/>
<dbReference type="EMBL" id="WNWS01000090">
    <property type="protein sequence ID" value="KAE9981379.1"/>
    <property type="molecule type" value="Genomic_DNA"/>
</dbReference>
<name>A0A8H3V6Q1_VENIN</name>
<gene>
    <name evidence="1" type="ORF">EG328_011729</name>
</gene>
<dbReference type="AlphaFoldDB" id="A0A8H3V6Q1"/>
<comment type="caution">
    <text evidence="1">The sequence shown here is derived from an EMBL/GenBank/DDBJ whole genome shotgun (WGS) entry which is preliminary data.</text>
</comment>
<evidence type="ECO:0000313" key="2">
    <source>
        <dbReference type="Proteomes" id="UP000447873"/>
    </source>
</evidence>
<dbReference type="Proteomes" id="UP000447873">
    <property type="component" value="Unassembled WGS sequence"/>
</dbReference>
<reference evidence="1 2" key="1">
    <citation type="submission" date="2018-12" db="EMBL/GenBank/DDBJ databases">
        <title>Venturia inaequalis Genome Resource.</title>
        <authorList>
            <person name="Lichtner F.J."/>
        </authorList>
    </citation>
    <scope>NUCLEOTIDE SEQUENCE [LARGE SCALE GENOMIC DNA]</scope>
    <source>
        <strain evidence="1 2">120213</strain>
    </source>
</reference>
<accession>A0A8H3V6Q1</accession>